<protein>
    <submittedName>
        <fullName evidence="5">GntR family transcriptional regulator</fullName>
    </submittedName>
    <submittedName>
        <fullName evidence="6">Transcriptional regulator, GntR family</fullName>
    </submittedName>
</protein>
<keyword evidence="7" id="KW-1185">Reference proteome</keyword>
<dbReference type="Gene3D" id="1.20.120.530">
    <property type="entry name" value="GntR ligand-binding domain-like"/>
    <property type="match status" value="1"/>
</dbReference>
<reference evidence="5" key="3">
    <citation type="submission" date="2023-06" db="EMBL/GenBank/DDBJ databases">
        <authorList>
            <person name="Sun Q."/>
            <person name="Zhou Y."/>
        </authorList>
    </citation>
    <scope>NUCLEOTIDE SEQUENCE</scope>
    <source>
        <strain evidence="5">CGMCC 1.10859</strain>
    </source>
</reference>
<evidence type="ECO:0000313" key="8">
    <source>
        <dbReference type="Proteomes" id="UP000634647"/>
    </source>
</evidence>
<dbReference type="AlphaFoldDB" id="A0AAN4ZZ55"/>
<dbReference type="InterPro" id="IPR008920">
    <property type="entry name" value="TF_FadR/GntR_C"/>
</dbReference>
<feature type="domain" description="GntR C-terminal" evidence="4">
    <location>
        <begin position="36"/>
        <end position="156"/>
    </location>
</feature>
<dbReference type="EMBL" id="FNOB01000002">
    <property type="protein sequence ID" value="SDW24749.1"/>
    <property type="molecule type" value="Genomic_DNA"/>
</dbReference>
<accession>A0AAN4ZZ55</accession>
<evidence type="ECO:0000259" key="4">
    <source>
        <dbReference type="SMART" id="SM00895"/>
    </source>
</evidence>
<reference evidence="6 7" key="2">
    <citation type="submission" date="2016-10" db="EMBL/GenBank/DDBJ databases">
        <authorList>
            <person name="Varghese N."/>
            <person name="Submissions S."/>
        </authorList>
    </citation>
    <scope>NUCLEOTIDE SEQUENCE [LARGE SCALE GENOMIC DNA]</scope>
    <source>
        <strain evidence="6 7">DSM 24802</strain>
    </source>
</reference>
<dbReference type="Proteomes" id="UP000199541">
    <property type="component" value="Unassembled WGS sequence"/>
</dbReference>
<reference evidence="5" key="1">
    <citation type="journal article" date="2014" name="Int. J. Syst. Evol. Microbiol.">
        <title>Complete genome sequence of Corynebacterium casei LMG S-19264T (=DSM 44701T), isolated from a smear-ripened cheese.</title>
        <authorList>
            <consortium name="US DOE Joint Genome Institute (JGI-PGF)"/>
            <person name="Walter F."/>
            <person name="Albersmeier A."/>
            <person name="Kalinowski J."/>
            <person name="Ruckert C."/>
        </authorList>
    </citation>
    <scope>NUCLEOTIDE SEQUENCE</scope>
    <source>
        <strain evidence="5">CGMCC 1.10859</strain>
    </source>
</reference>
<evidence type="ECO:0000313" key="5">
    <source>
        <dbReference type="EMBL" id="GHD99485.1"/>
    </source>
</evidence>
<gene>
    <name evidence="5" type="ORF">GCM10008024_07050</name>
    <name evidence="6" type="ORF">SAMN05444006_102171</name>
</gene>
<evidence type="ECO:0000256" key="1">
    <source>
        <dbReference type="ARBA" id="ARBA00023015"/>
    </source>
</evidence>
<dbReference type="SMART" id="SM00895">
    <property type="entry name" value="FCD"/>
    <property type="match status" value="1"/>
</dbReference>
<evidence type="ECO:0000313" key="7">
    <source>
        <dbReference type="Proteomes" id="UP000199541"/>
    </source>
</evidence>
<organism evidence="5 8">
    <name type="scientific">Allgaiera indica</name>
    <dbReference type="NCBI Taxonomy" id="765699"/>
    <lineage>
        <taxon>Bacteria</taxon>
        <taxon>Pseudomonadati</taxon>
        <taxon>Pseudomonadota</taxon>
        <taxon>Alphaproteobacteria</taxon>
        <taxon>Rhodobacterales</taxon>
        <taxon>Paracoccaceae</taxon>
        <taxon>Allgaiera</taxon>
    </lineage>
</organism>
<evidence type="ECO:0000256" key="2">
    <source>
        <dbReference type="ARBA" id="ARBA00023125"/>
    </source>
</evidence>
<dbReference type="SUPFAM" id="SSF48008">
    <property type="entry name" value="GntR ligand-binding domain-like"/>
    <property type="match status" value="1"/>
</dbReference>
<evidence type="ECO:0000256" key="3">
    <source>
        <dbReference type="ARBA" id="ARBA00023163"/>
    </source>
</evidence>
<comment type="caution">
    <text evidence="5">The sequence shown here is derived from an EMBL/GenBank/DDBJ whole genome shotgun (WGS) entry which is preliminary data.</text>
</comment>
<dbReference type="EMBL" id="BNAB01000002">
    <property type="protein sequence ID" value="GHD99485.1"/>
    <property type="molecule type" value="Genomic_DNA"/>
</dbReference>
<keyword evidence="1" id="KW-0805">Transcription regulation</keyword>
<dbReference type="GO" id="GO:0003677">
    <property type="term" value="F:DNA binding"/>
    <property type="evidence" value="ECO:0007669"/>
    <property type="project" value="UniProtKB-KW"/>
</dbReference>
<keyword evidence="2" id="KW-0238">DNA-binding</keyword>
<dbReference type="InterPro" id="IPR011711">
    <property type="entry name" value="GntR_C"/>
</dbReference>
<evidence type="ECO:0000313" key="6">
    <source>
        <dbReference type="EMBL" id="SDW24749.1"/>
    </source>
</evidence>
<dbReference type="PANTHER" id="PTHR43537:SF49">
    <property type="entry name" value="TRANSCRIPTIONAL REGULATORY PROTEIN"/>
    <property type="match status" value="1"/>
</dbReference>
<dbReference type="Proteomes" id="UP000634647">
    <property type="component" value="Unassembled WGS sequence"/>
</dbReference>
<dbReference type="Pfam" id="PF07729">
    <property type="entry name" value="FCD"/>
    <property type="match status" value="1"/>
</dbReference>
<dbReference type="PANTHER" id="PTHR43537">
    <property type="entry name" value="TRANSCRIPTIONAL REGULATOR, GNTR FAMILY"/>
    <property type="match status" value="1"/>
</dbReference>
<keyword evidence="3" id="KW-0804">Transcription</keyword>
<proteinExistence type="predicted"/>
<name>A0AAN4ZZ55_9RHOB</name>
<sequence length="170" mass="18985">MPIRDGLKMLEREGLVVLPVNRSARVSPLDPDSLREINEMRAVAEPLALKHAIPEISERQIGVAEAIQDEAELAGIEAFPRLNAAFHAALLAPCGRPRLLAHIAMLNDLSERYFHIAAVEMDYAERSHHEHRDLLETCKKRDAPAACQMLERHINCASELMLDALQAADR</sequence>